<comment type="caution">
    <text evidence="1">The sequence shown here is derived from an EMBL/GenBank/DDBJ whole genome shotgun (WGS) entry which is preliminary data.</text>
</comment>
<protein>
    <recommendedName>
        <fullName evidence="3">DUF1842 domain-containing protein</fullName>
    </recommendedName>
</protein>
<reference evidence="1 2" key="1">
    <citation type="submission" date="2019-10" db="EMBL/GenBank/DDBJ databases">
        <title>Taxonomy of Antarctic Massilia spp.: description of Massilia rubra sp. nov., Massilia aquatica sp. nov., Massilia mucilaginosa sp. nov., Massilia frigida sp. nov. isolated from streams, lakes and regoliths.</title>
        <authorList>
            <person name="Holochova P."/>
            <person name="Sedlacek I."/>
            <person name="Kralova S."/>
            <person name="Maslanova I."/>
            <person name="Busse H.-J."/>
            <person name="Stankova E."/>
            <person name="Vrbovska V."/>
            <person name="Kovarovic V."/>
            <person name="Bartak M."/>
            <person name="Svec P."/>
            <person name="Pantucek R."/>
        </authorList>
    </citation>
    <scope>NUCLEOTIDE SEQUENCE [LARGE SCALE GENOMIC DNA]</scope>
    <source>
        <strain evidence="1 2">CCM 8694</strain>
    </source>
</reference>
<proteinExistence type="predicted"/>
<evidence type="ECO:0000313" key="2">
    <source>
        <dbReference type="Proteomes" id="UP000610594"/>
    </source>
</evidence>
<accession>A0ABX0MF96</accession>
<evidence type="ECO:0008006" key="3">
    <source>
        <dbReference type="Google" id="ProtNLM"/>
    </source>
</evidence>
<name>A0ABX0MF96_9BURK</name>
<evidence type="ECO:0000313" key="1">
    <source>
        <dbReference type="EMBL" id="NHZ61487.1"/>
    </source>
</evidence>
<dbReference type="RefSeq" id="WP_167235741.1">
    <property type="nucleotide sequence ID" value="NZ_WHJF01000007.1"/>
</dbReference>
<gene>
    <name evidence="1" type="ORF">F1735_04080</name>
</gene>
<organism evidence="1 2">
    <name type="scientific">Massilia genomosp. 1</name>
    <dbReference type="NCBI Taxonomy" id="2609280"/>
    <lineage>
        <taxon>Bacteria</taxon>
        <taxon>Pseudomonadati</taxon>
        <taxon>Pseudomonadota</taxon>
        <taxon>Betaproteobacteria</taxon>
        <taxon>Burkholderiales</taxon>
        <taxon>Oxalobacteraceae</taxon>
        <taxon>Telluria group</taxon>
        <taxon>Massilia</taxon>
    </lineage>
</organism>
<sequence>MSQYTFTIAFKSGVKIATFTTNCPRLPTGLYNPQSGDTLKFIFICKNEPIEIHNGKLMATNMHLPEASSPFNGVVDGAVPIINNSVVSFDVISGDWCFYISFYARNNSGQWEFHLLPDPELQVGSIPNEKNTR</sequence>
<dbReference type="Proteomes" id="UP000610594">
    <property type="component" value="Unassembled WGS sequence"/>
</dbReference>
<keyword evidence="2" id="KW-1185">Reference proteome</keyword>
<dbReference type="EMBL" id="WHJF01000007">
    <property type="protein sequence ID" value="NHZ61487.1"/>
    <property type="molecule type" value="Genomic_DNA"/>
</dbReference>